<reference evidence="1 2" key="1">
    <citation type="journal article" date="2020" name="mSystems">
        <title>Defining Genomic and Predicted Metabolic Features of the Acetobacterium Genus.</title>
        <authorList>
            <person name="Ross D.E."/>
            <person name="Marshall C.W."/>
            <person name="Gulliver D."/>
            <person name="May H.D."/>
            <person name="Norman R.S."/>
        </authorList>
    </citation>
    <scope>NUCLEOTIDE SEQUENCE [LARGE SCALE GENOMIC DNA]</scope>
    <source>
        <strain evidence="1 2">DSM 8238</strain>
    </source>
</reference>
<dbReference type="Proteomes" id="UP000603234">
    <property type="component" value="Unassembled WGS sequence"/>
</dbReference>
<name>A0ABR6WTQ4_9FIRM</name>
<sequence length="101" mass="11769">MTTIIYRIGDESMLDEIQELWEELNEHHRQAAVNFKSHYDKFTFEMRKKNLLLKAKNGQLRIELAVDQETARNVGFCISRIEFSGDAEMESLYEAQVPGTT</sequence>
<evidence type="ECO:0000313" key="2">
    <source>
        <dbReference type="Proteomes" id="UP000603234"/>
    </source>
</evidence>
<protein>
    <submittedName>
        <fullName evidence="1">Uncharacterized protein</fullName>
    </submittedName>
</protein>
<comment type="caution">
    <text evidence="1">The sequence shown here is derived from an EMBL/GenBank/DDBJ whole genome shotgun (WGS) entry which is preliminary data.</text>
</comment>
<dbReference type="EMBL" id="WJBC01000006">
    <property type="protein sequence ID" value="MBC3803994.1"/>
    <property type="molecule type" value="Genomic_DNA"/>
</dbReference>
<proteinExistence type="predicted"/>
<dbReference type="RefSeq" id="WP_186841882.1">
    <property type="nucleotide sequence ID" value="NZ_WJBC01000006.1"/>
</dbReference>
<organism evidence="1 2">
    <name type="scientific">Acetobacterium fimetarium</name>
    <dbReference type="NCBI Taxonomy" id="52691"/>
    <lineage>
        <taxon>Bacteria</taxon>
        <taxon>Bacillati</taxon>
        <taxon>Bacillota</taxon>
        <taxon>Clostridia</taxon>
        <taxon>Eubacteriales</taxon>
        <taxon>Eubacteriaceae</taxon>
        <taxon>Acetobacterium</taxon>
    </lineage>
</organism>
<keyword evidence="2" id="KW-1185">Reference proteome</keyword>
<accession>A0ABR6WTQ4</accession>
<evidence type="ECO:0000313" key="1">
    <source>
        <dbReference type="EMBL" id="MBC3803994.1"/>
    </source>
</evidence>
<gene>
    <name evidence="1" type="ORF">GH808_06030</name>
</gene>